<name>A0A1Y2K764_9PROT</name>
<dbReference type="InterPro" id="IPR001455">
    <property type="entry name" value="TusA-like"/>
</dbReference>
<protein>
    <submittedName>
        <fullName evidence="2">Putative tRNA 2-thiouridine synthesizing protein A</fullName>
    </submittedName>
</protein>
<evidence type="ECO:0000313" key="3">
    <source>
        <dbReference type="Proteomes" id="UP000194003"/>
    </source>
</evidence>
<organism evidence="2 3">
    <name type="scientific">Magnetofaba australis IT-1</name>
    <dbReference type="NCBI Taxonomy" id="1434232"/>
    <lineage>
        <taxon>Bacteria</taxon>
        <taxon>Pseudomonadati</taxon>
        <taxon>Pseudomonadota</taxon>
        <taxon>Magnetococcia</taxon>
        <taxon>Magnetococcales</taxon>
        <taxon>Magnetococcaceae</taxon>
        <taxon>Magnetofaba</taxon>
    </lineage>
</organism>
<gene>
    <name evidence="2" type="ORF">MAIT1_01151</name>
</gene>
<dbReference type="Pfam" id="PF01206">
    <property type="entry name" value="TusA"/>
    <property type="match status" value="1"/>
</dbReference>
<dbReference type="Gene3D" id="3.30.110.40">
    <property type="entry name" value="TusA-like domain"/>
    <property type="match status" value="1"/>
</dbReference>
<dbReference type="EMBL" id="LVJN01000016">
    <property type="protein sequence ID" value="OSM06179.1"/>
    <property type="molecule type" value="Genomic_DNA"/>
</dbReference>
<comment type="caution">
    <text evidence="2">The sequence shown here is derived from an EMBL/GenBank/DDBJ whole genome shotgun (WGS) entry which is preliminary data.</text>
</comment>
<evidence type="ECO:0000313" key="2">
    <source>
        <dbReference type="EMBL" id="OSM06179.1"/>
    </source>
</evidence>
<dbReference type="Proteomes" id="UP000194003">
    <property type="component" value="Unassembled WGS sequence"/>
</dbReference>
<evidence type="ECO:0000259" key="1">
    <source>
        <dbReference type="Pfam" id="PF01206"/>
    </source>
</evidence>
<dbReference type="InterPro" id="IPR036868">
    <property type="entry name" value="TusA-like_sf"/>
</dbReference>
<dbReference type="SUPFAM" id="SSF64307">
    <property type="entry name" value="SirA-like"/>
    <property type="match status" value="1"/>
</dbReference>
<dbReference type="STRING" id="1434232.MAIT1_01151"/>
<accession>A0A1Y2K764</accession>
<sequence>MKTRKLLKGMNDGEVLRVTATDPGSAQDMRAFCEQTGTEMMSATEEGGEYRFLLRKH</sequence>
<dbReference type="CDD" id="cd00291">
    <property type="entry name" value="SirA_YedF_YeeD"/>
    <property type="match status" value="1"/>
</dbReference>
<reference evidence="2 3" key="1">
    <citation type="journal article" date="2016" name="BMC Genomics">
        <title>Combined genomic and structural analyses of a cultured magnetotactic bacterium reveals its niche adaptation to a dynamic environment.</title>
        <authorList>
            <person name="Araujo A.C."/>
            <person name="Morillo V."/>
            <person name="Cypriano J."/>
            <person name="Teixeira L.C."/>
            <person name="Leao P."/>
            <person name="Lyra S."/>
            <person name="Almeida L.G."/>
            <person name="Bazylinski D.A."/>
            <person name="Vasconcellos A.T."/>
            <person name="Abreu F."/>
            <person name="Lins U."/>
        </authorList>
    </citation>
    <scope>NUCLEOTIDE SEQUENCE [LARGE SCALE GENOMIC DNA]</scope>
    <source>
        <strain evidence="2 3">IT-1</strain>
    </source>
</reference>
<dbReference type="AlphaFoldDB" id="A0A1Y2K764"/>
<feature type="domain" description="UPF0033" evidence="1">
    <location>
        <begin position="1"/>
        <end position="56"/>
    </location>
</feature>
<proteinExistence type="predicted"/>
<keyword evidence="3" id="KW-1185">Reference proteome</keyword>